<dbReference type="SMART" id="SM00448">
    <property type="entry name" value="REC"/>
    <property type="match status" value="1"/>
</dbReference>
<organism evidence="3 4">
    <name type="scientific">Caryophanon tenue</name>
    <dbReference type="NCBI Taxonomy" id="33978"/>
    <lineage>
        <taxon>Bacteria</taxon>
        <taxon>Bacillati</taxon>
        <taxon>Bacillota</taxon>
        <taxon>Bacilli</taxon>
        <taxon>Bacillales</taxon>
        <taxon>Caryophanaceae</taxon>
        <taxon>Caryophanon</taxon>
    </lineage>
</organism>
<dbReference type="EMBL" id="MASJ01000039">
    <property type="protein sequence ID" value="OCS82976.1"/>
    <property type="molecule type" value="Genomic_DNA"/>
</dbReference>
<keyword evidence="1" id="KW-0597">Phosphoprotein</keyword>
<dbReference type="GO" id="GO:0000160">
    <property type="term" value="P:phosphorelay signal transduction system"/>
    <property type="evidence" value="ECO:0007669"/>
    <property type="project" value="InterPro"/>
</dbReference>
<evidence type="ECO:0000259" key="2">
    <source>
        <dbReference type="PROSITE" id="PS50110"/>
    </source>
</evidence>
<dbReference type="OrthoDB" id="9790669at2"/>
<feature type="modified residue" description="4-aspartylphosphate" evidence="1">
    <location>
        <position position="53"/>
    </location>
</feature>
<keyword evidence="4" id="KW-1185">Reference proteome</keyword>
<reference evidence="3 4" key="1">
    <citation type="submission" date="2016-07" db="EMBL/GenBank/DDBJ databases">
        <title>Caryophanon tenue genome sequencing.</title>
        <authorList>
            <person name="Verma A."/>
            <person name="Pal Y."/>
            <person name="Krishnamurthi S."/>
        </authorList>
    </citation>
    <scope>NUCLEOTIDE SEQUENCE [LARGE SCALE GENOMIC DNA]</scope>
    <source>
        <strain evidence="3 4">DSM 14152</strain>
    </source>
</reference>
<dbReference type="InterPro" id="IPR011006">
    <property type="entry name" value="CheY-like_superfamily"/>
</dbReference>
<accession>A0A1C0Y734</accession>
<protein>
    <submittedName>
        <fullName evidence="3">Two-component system response regulator</fullName>
    </submittedName>
</protein>
<evidence type="ECO:0000313" key="3">
    <source>
        <dbReference type="EMBL" id="OCS82976.1"/>
    </source>
</evidence>
<dbReference type="PANTHER" id="PTHR43228:SF1">
    <property type="entry name" value="TWO-COMPONENT RESPONSE REGULATOR ARR22"/>
    <property type="match status" value="1"/>
</dbReference>
<dbReference type="STRING" id="33978.A6M13_06130"/>
<dbReference type="PANTHER" id="PTHR43228">
    <property type="entry name" value="TWO-COMPONENT RESPONSE REGULATOR"/>
    <property type="match status" value="1"/>
</dbReference>
<comment type="caution">
    <text evidence="3">The sequence shown here is derived from an EMBL/GenBank/DDBJ whole genome shotgun (WGS) entry which is preliminary data.</text>
</comment>
<sequence>MPKVLVVDDALFMRVALSDMLTKWGYEIVGQASNGKEAIEKYKQYQPDIVTMDVTMPIMNGVDALEQIVQQDPHAKVVMVTALGQHKLMKRALQSGAKEFITKPFEPSRLKEVLDQVLTM</sequence>
<dbReference type="CDD" id="cd17542">
    <property type="entry name" value="REC_CheY"/>
    <property type="match status" value="1"/>
</dbReference>
<proteinExistence type="predicted"/>
<dbReference type="Gene3D" id="3.40.50.2300">
    <property type="match status" value="1"/>
</dbReference>
<dbReference type="Proteomes" id="UP000093199">
    <property type="component" value="Unassembled WGS sequence"/>
</dbReference>
<name>A0A1C0Y734_9BACL</name>
<dbReference type="AlphaFoldDB" id="A0A1C0Y734"/>
<evidence type="ECO:0000256" key="1">
    <source>
        <dbReference type="PROSITE-ProRule" id="PRU00169"/>
    </source>
</evidence>
<gene>
    <name evidence="3" type="ORF">A6M13_06130</name>
</gene>
<dbReference type="InterPro" id="IPR001789">
    <property type="entry name" value="Sig_transdc_resp-reg_receiver"/>
</dbReference>
<evidence type="ECO:0000313" key="4">
    <source>
        <dbReference type="Proteomes" id="UP000093199"/>
    </source>
</evidence>
<dbReference type="RefSeq" id="WP_066547822.1">
    <property type="nucleotide sequence ID" value="NZ_MASJ01000039.1"/>
</dbReference>
<dbReference type="PROSITE" id="PS50110">
    <property type="entry name" value="RESPONSE_REGULATORY"/>
    <property type="match status" value="1"/>
</dbReference>
<dbReference type="Pfam" id="PF00072">
    <property type="entry name" value="Response_reg"/>
    <property type="match status" value="1"/>
</dbReference>
<feature type="domain" description="Response regulatory" evidence="2">
    <location>
        <begin position="3"/>
        <end position="118"/>
    </location>
</feature>
<dbReference type="SUPFAM" id="SSF52172">
    <property type="entry name" value="CheY-like"/>
    <property type="match status" value="1"/>
</dbReference>
<dbReference type="InterPro" id="IPR052048">
    <property type="entry name" value="ST_Response_Regulator"/>
</dbReference>